<evidence type="ECO:0000313" key="2">
    <source>
        <dbReference type="Proteomes" id="UP000094385"/>
    </source>
</evidence>
<gene>
    <name evidence="1" type="ORF">LIPSTDRAFT_3145</name>
</gene>
<keyword evidence="2" id="KW-1185">Reference proteome</keyword>
<evidence type="ECO:0000313" key="1">
    <source>
        <dbReference type="EMBL" id="ODQ73931.1"/>
    </source>
</evidence>
<accession>A0A1E3Q8E4</accession>
<dbReference type="EMBL" id="KV454293">
    <property type="protein sequence ID" value="ODQ73931.1"/>
    <property type="molecule type" value="Genomic_DNA"/>
</dbReference>
<dbReference type="Proteomes" id="UP000094385">
    <property type="component" value="Unassembled WGS sequence"/>
</dbReference>
<sequence>MTSHLSATPARQRLQLHDCTYIILILHLASPAFVPFTPRSLSEGVGFLISHSTNPCFSLKTSTVLRVFRQTNPALVCWPFMLPWVVYSSPSQKLHDISPYEHVFESLEYEQDDNIVIIMVVLSLGSLDVRETYFISRARSSFSPGSSARQILRDSADGALGLALLVLDSSMAQFTLQEVSGSVQ</sequence>
<proteinExistence type="predicted"/>
<organism evidence="1 2">
    <name type="scientific">Lipomyces starkeyi NRRL Y-11557</name>
    <dbReference type="NCBI Taxonomy" id="675824"/>
    <lineage>
        <taxon>Eukaryota</taxon>
        <taxon>Fungi</taxon>
        <taxon>Dikarya</taxon>
        <taxon>Ascomycota</taxon>
        <taxon>Saccharomycotina</taxon>
        <taxon>Lipomycetes</taxon>
        <taxon>Lipomycetales</taxon>
        <taxon>Lipomycetaceae</taxon>
        <taxon>Lipomyces</taxon>
    </lineage>
</organism>
<protein>
    <submittedName>
        <fullName evidence="1">Uncharacterized protein</fullName>
    </submittedName>
</protein>
<name>A0A1E3Q8E4_LIPST</name>
<reference evidence="1 2" key="1">
    <citation type="journal article" date="2016" name="Proc. Natl. Acad. Sci. U.S.A.">
        <title>Comparative genomics of biotechnologically important yeasts.</title>
        <authorList>
            <person name="Riley R."/>
            <person name="Haridas S."/>
            <person name="Wolfe K.H."/>
            <person name="Lopes M.R."/>
            <person name="Hittinger C.T."/>
            <person name="Goeker M."/>
            <person name="Salamov A.A."/>
            <person name="Wisecaver J.H."/>
            <person name="Long T.M."/>
            <person name="Calvey C.H."/>
            <person name="Aerts A.L."/>
            <person name="Barry K.W."/>
            <person name="Choi C."/>
            <person name="Clum A."/>
            <person name="Coughlan A.Y."/>
            <person name="Deshpande S."/>
            <person name="Douglass A.P."/>
            <person name="Hanson S.J."/>
            <person name="Klenk H.-P."/>
            <person name="LaButti K.M."/>
            <person name="Lapidus A."/>
            <person name="Lindquist E.A."/>
            <person name="Lipzen A.M."/>
            <person name="Meier-Kolthoff J.P."/>
            <person name="Ohm R.A."/>
            <person name="Otillar R.P."/>
            <person name="Pangilinan J.L."/>
            <person name="Peng Y."/>
            <person name="Rokas A."/>
            <person name="Rosa C.A."/>
            <person name="Scheuner C."/>
            <person name="Sibirny A.A."/>
            <person name="Slot J.C."/>
            <person name="Stielow J.B."/>
            <person name="Sun H."/>
            <person name="Kurtzman C.P."/>
            <person name="Blackwell M."/>
            <person name="Grigoriev I.V."/>
            <person name="Jeffries T.W."/>
        </authorList>
    </citation>
    <scope>NUCLEOTIDE SEQUENCE [LARGE SCALE GENOMIC DNA]</scope>
    <source>
        <strain evidence="1 2">NRRL Y-11557</strain>
    </source>
</reference>
<dbReference type="AlphaFoldDB" id="A0A1E3Q8E4"/>